<evidence type="ECO:0000256" key="1">
    <source>
        <dbReference type="ARBA" id="ARBA00001311"/>
    </source>
</evidence>
<dbReference type="EC" id="3.5.1.4" evidence="3"/>
<dbReference type="RefSeq" id="WP_007472202.1">
    <property type="nucleotide sequence ID" value="NZ_KI391953.1"/>
</dbReference>
<protein>
    <recommendedName>
        <fullName evidence="3">amidase</fullName>
        <ecNumber evidence="3">3.5.1.4</ecNumber>
    </recommendedName>
</protein>
<dbReference type="Proteomes" id="UP000004816">
    <property type="component" value="Unassembled WGS sequence"/>
</dbReference>
<dbReference type="GO" id="GO:0004040">
    <property type="term" value="F:amidase activity"/>
    <property type="evidence" value="ECO:0007669"/>
    <property type="project" value="UniProtKB-EC"/>
</dbReference>
<feature type="compositionally biased region" description="Polar residues" evidence="4">
    <location>
        <begin position="162"/>
        <end position="171"/>
    </location>
</feature>
<comment type="similarity">
    <text evidence="2">Belongs to the amidase family.</text>
</comment>
<dbReference type="SUPFAM" id="SSF75304">
    <property type="entry name" value="Amidase signature (AS) enzymes"/>
    <property type="match status" value="1"/>
</dbReference>
<keyword evidence="7" id="KW-1185">Reference proteome</keyword>
<dbReference type="PROSITE" id="PS00571">
    <property type="entry name" value="AMIDASES"/>
    <property type="match status" value="1"/>
</dbReference>
<evidence type="ECO:0000256" key="4">
    <source>
        <dbReference type="SAM" id="MobiDB-lite"/>
    </source>
</evidence>
<dbReference type="NCBIfam" id="NF005899">
    <property type="entry name" value="PRK07869.1"/>
    <property type="match status" value="1"/>
</dbReference>
<dbReference type="OrthoDB" id="5175573at2"/>
<dbReference type="InterPro" id="IPR020556">
    <property type="entry name" value="Amidase_CS"/>
</dbReference>
<evidence type="ECO:0000313" key="7">
    <source>
        <dbReference type="Proteomes" id="UP000004816"/>
    </source>
</evidence>
<reference evidence="6 7" key="1">
    <citation type="journal article" date="2011" name="Stand. Genomic Sci.">
        <title>High quality draft genome sequence of Segniliparus rugosus CDC 945(T)= (ATCC BAA-974(T)).</title>
        <authorList>
            <person name="Earl A.M."/>
            <person name="Desjardins C.A."/>
            <person name="Fitzgerald M.G."/>
            <person name="Arachchi H.M."/>
            <person name="Zeng Q."/>
            <person name="Mehta T."/>
            <person name="Griggs A."/>
            <person name="Birren B.W."/>
            <person name="Toney N.C."/>
            <person name="Carr J."/>
            <person name="Posey J."/>
            <person name="Butler W.R."/>
        </authorList>
    </citation>
    <scope>NUCLEOTIDE SEQUENCE [LARGE SCALE GENOMIC DNA]</scope>
    <source>
        <strain evidence="7">ATCC BAA-974 / DSM 45345 / CCUG 50838 / CIP 108380 / JCM 13579 / CDC 945</strain>
    </source>
</reference>
<evidence type="ECO:0000259" key="5">
    <source>
        <dbReference type="Pfam" id="PF01425"/>
    </source>
</evidence>
<gene>
    <name evidence="6" type="ORF">HMPREF9336_03301</name>
</gene>
<organism evidence="6 7">
    <name type="scientific">Segniliparus rugosus (strain ATCC BAA-974 / DSM 45345 / CCUG 50838 / CIP 108380 / JCM 13579 / CDC 945)</name>
    <dbReference type="NCBI Taxonomy" id="679197"/>
    <lineage>
        <taxon>Bacteria</taxon>
        <taxon>Bacillati</taxon>
        <taxon>Actinomycetota</taxon>
        <taxon>Actinomycetes</taxon>
        <taxon>Mycobacteriales</taxon>
        <taxon>Segniliparaceae</taxon>
        <taxon>Segniliparus</taxon>
    </lineage>
</organism>
<dbReference type="InterPro" id="IPR036928">
    <property type="entry name" value="AS_sf"/>
</dbReference>
<dbReference type="AlphaFoldDB" id="E5XUX9"/>
<dbReference type="eggNOG" id="COG0154">
    <property type="taxonomic scope" value="Bacteria"/>
</dbReference>
<evidence type="ECO:0000313" key="6">
    <source>
        <dbReference type="EMBL" id="EFV11815.1"/>
    </source>
</evidence>
<dbReference type="STRING" id="679197.HMPREF9336_03301"/>
<dbReference type="PANTHER" id="PTHR11895">
    <property type="entry name" value="TRANSAMIDASE"/>
    <property type="match status" value="1"/>
</dbReference>
<comment type="caution">
    <text evidence="6">The sequence shown here is derived from an EMBL/GenBank/DDBJ whole genome shotgun (WGS) entry which is preliminary data.</text>
</comment>
<feature type="region of interest" description="Disordered" evidence="4">
    <location>
        <begin position="148"/>
        <end position="171"/>
    </location>
</feature>
<sequence length="500" mass="53159">MTLTDPLACQRVHAFGDDALGDHDGVALAGLFRSGKVSARELAEAAIARLEKANPELNGIVLATADRLLADADRADRELRSPSTNIPLPYFAGVPGLVKDNSDVAGLPTRHGSYATPAGPAKADDKNVQQYLGQGFGLLGKTTLPEFGLHGTTERRPDPDTGQPTAPTRNPWNLARIAGGSSGGAAALTSAGVVPIAHANDGGGSIRIPAACCGLVGLKPTRGRMQLSRFHAQAPIKVVADGVVTRSVRDTARYFAEAERWTPSKDRSRNLPLIGLVEGPGAVTLRIGVCYDSLPGIPSADAQAKAAVEQTAELLAALGHQVEETVLPVGEWFHDSFLAYWQFLAWSMAVLAPRMYGYAADRYDDLLYGLAGSFQRDKRKQTLACLRLGALAGAHRLPARGAWRMHDVLLTPVLNAVPPEIGWLSPTVPYETLIERLISLVAFTPLANVEGNPAVSLPCGLSLEGVPTSVMLSAPYGQERRLLELAYAVEEARPFPKITA</sequence>
<comment type="catalytic activity">
    <reaction evidence="1">
        <text>a monocarboxylic acid amide + H2O = a monocarboxylate + NH4(+)</text>
        <dbReference type="Rhea" id="RHEA:12020"/>
        <dbReference type="ChEBI" id="CHEBI:15377"/>
        <dbReference type="ChEBI" id="CHEBI:28938"/>
        <dbReference type="ChEBI" id="CHEBI:35757"/>
        <dbReference type="ChEBI" id="CHEBI:83628"/>
        <dbReference type="EC" id="3.5.1.4"/>
    </reaction>
</comment>
<dbReference type="Gene3D" id="3.90.1300.10">
    <property type="entry name" value="Amidase signature (AS) domain"/>
    <property type="match status" value="1"/>
</dbReference>
<dbReference type="PANTHER" id="PTHR11895:SF7">
    <property type="entry name" value="GLUTAMYL-TRNA(GLN) AMIDOTRANSFERASE SUBUNIT A, MITOCHONDRIAL"/>
    <property type="match status" value="1"/>
</dbReference>
<accession>E5XUX9</accession>
<name>E5XUX9_SEGRC</name>
<dbReference type="EMBL" id="ACZI02000001">
    <property type="protein sequence ID" value="EFV11815.1"/>
    <property type="molecule type" value="Genomic_DNA"/>
</dbReference>
<dbReference type="Pfam" id="PF01425">
    <property type="entry name" value="Amidase"/>
    <property type="match status" value="1"/>
</dbReference>
<dbReference type="InterPro" id="IPR023631">
    <property type="entry name" value="Amidase_dom"/>
</dbReference>
<evidence type="ECO:0000256" key="2">
    <source>
        <dbReference type="ARBA" id="ARBA00009199"/>
    </source>
</evidence>
<evidence type="ECO:0000256" key="3">
    <source>
        <dbReference type="ARBA" id="ARBA00012922"/>
    </source>
</evidence>
<proteinExistence type="inferred from homology"/>
<feature type="domain" description="Amidase" evidence="5">
    <location>
        <begin position="41"/>
        <end position="483"/>
    </location>
</feature>
<dbReference type="HOGENOM" id="CLU_009600_0_4_11"/>
<dbReference type="InterPro" id="IPR000120">
    <property type="entry name" value="Amidase"/>
</dbReference>